<protein>
    <submittedName>
        <fullName evidence="2">Glycosyl transferase family 2</fullName>
    </submittedName>
</protein>
<keyword evidence="3" id="KW-1185">Reference proteome</keyword>
<keyword evidence="2" id="KW-0808">Transferase</keyword>
<dbReference type="InterPro" id="IPR001173">
    <property type="entry name" value="Glyco_trans_2-like"/>
</dbReference>
<proteinExistence type="predicted"/>
<dbReference type="AlphaFoldDB" id="A0A0B8T495"/>
<sequence length="268" mass="31222">MITGSIVLYNNDAEVLSQAIVSFVDSPLTTRLYLIDNSPTDKLKYLTLNPKIVYIHNPSNPGFGAAHNIALRMSIDCGAKFHFVINPDVAFKSEIIEQMVEFVRDRQNIGMLMPQILNEDESAQYLPKLLPSPFSIFKRILHKKYGFFDLFVEKYELRSVETIVANVPILSGCFTLFNVDALKDVGLYDDAFFMYFEDWDISRRMHLKYQTIYYPKVSVYHGYESGANKNKRLFKIFVKSCIHYFNKWGWFLDNDRAKINQKTLNQFK</sequence>
<dbReference type="PATRIC" id="fig|1229276.3.peg.1955"/>
<dbReference type="SUPFAM" id="SSF53448">
    <property type="entry name" value="Nucleotide-diphospho-sugar transferases"/>
    <property type="match status" value="1"/>
</dbReference>
<evidence type="ECO:0000313" key="3">
    <source>
        <dbReference type="Proteomes" id="UP000031802"/>
    </source>
</evidence>
<dbReference type="Proteomes" id="UP000031802">
    <property type="component" value="Unassembled WGS sequence"/>
</dbReference>
<evidence type="ECO:0000259" key="1">
    <source>
        <dbReference type="Pfam" id="PF00535"/>
    </source>
</evidence>
<dbReference type="STRING" id="1229276.DI53_1902"/>
<name>A0A0B8T495_9SPHI</name>
<evidence type="ECO:0000313" key="2">
    <source>
        <dbReference type="EMBL" id="KGE14288.1"/>
    </source>
</evidence>
<comment type="caution">
    <text evidence="2">The sequence shown here is derived from an EMBL/GenBank/DDBJ whole genome shotgun (WGS) entry which is preliminary data.</text>
</comment>
<organism evidence="2 3">
    <name type="scientific">Sphingobacterium deserti</name>
    <dbReference type="NCBI Taxonomy" id="1229276"/>
    <lineage>
        <taxon>Bacteria</taxon>
        <taxon>Pseudomonadati</taxon>
        <taxon>Bacteroidota</taxon>
        <taxon>Sphingobacteriia</taxon>
        <taxon>Sphingobacteriales</taxon>
        <taxon>Sphingobacteriaceae</taxon>
        <taxon>Sphingobacterium</taxon>
    </lineage>
</organism>
<dbReference type="InterPro" id="IPR029044">
    <property type="entry name" value="Nucleotide-diphossugar_trans"/>
</dbReference>
<dbReference type="PANTHER" id="PTHR43179">
    <property type="entry name" value="RHAMNOSYLTRANSFERASE WBBL"/>
    <property type="match status" value="1"/>
</dbReference>
<dbReference type="GO" id="GO:0016740">
    <property type="term" value="F:transferase activity"/>
    <property type="evidence" value="ECO:0007669"/>
    <property type="project" value="UniProtKB-KW"/>
</dbReference>
<accession>A0A0B8T495</accession>
<gene>
    <name evidence="2" type="ORF">DI53_1902</name>
</gene>
<dbReference type="RefSeq" id="WP_037498054.1">
    <property type="nucleotide sequence ID" value="NZ_JJMU01000028.1"/>
</dbReference>
<dbReference type="eggNOG" id="COG1216">
    <property type="taxonomic scope" value="Bacteria"/>
</dbReference>
<dbReference type="EMBL" id="JJMU01000028">
    <property type="protein sequence ID" value="KGE14288.1"/>
    <property type="molecule type" value="Genomic_DNA"/>
</dbReference>
<dbReference type="Gene3D" id="3.90.550.10">
    <property type="entry name" value="Spore Coat Polysaccharide Biosynthesis Protein SpsA, Chain A"/>
    <property type="match status" value="1"/>
</dbReference>
<reference evidence="3" key="1">
    <citation type="submission" date="2014-04" db="EMBL/GenBank/DDBJ databases">
        <title>Whole-Genome optical mapping and complete genome sequence of Sphingobacterium deserti sp. nov., a new spaces isolated from desert in the west of China.</title>
        <authorList>
            <person name="Teng C."/>
            <person name="Zhou Z."/>
            <person name="Li X."/>
            <person name="Chen M."/>
            <person name="Lin M."/>
            <person name="Wang L."/>
            <person name="Su S."/>
            <person name="Zhang C."/>
            <person name="Zhang W."/>
        </authorList>
    </citation>
    <scope>NUCLEOTIDE SEQUENCE [LARGE SCALE GENOMIC DNA]</scope>
    <source>
        <strain evidence="3">ACCC05744</strain>
    </source>
</reference>
<dbReference type="Pfam" id="PF00535">
    <property type="entry name" value="Glycos_transf_2"/>
    <property type="match status" value="1"/>
</dbReference>
<feature type="domain" description="Glycosyltransferase 2-like" evidence="1">
    <location>
        <begin position="6"/>
        <end position="185"/>
    </location>
</feature>
<reference evidence="2 3" key="2">
    <citation type="journal article" date="2015" name="PLoS ONE">
        <title>Whole-Genome Optical Mapping and Finished Genome Sequence of Sphingobacterium deserti sp. nov., a New Species Isolated from the Western Desert of China.</title>
        <authorList>
            <person name="Teng C."/>
            <person name="Zhou Z."/>
            <person name="Molnar I."/>
            <person name="Li X."/>
            <person name="Tang R."/>
            <person name="Chen M."/>
            <person name="Wang L."/>
            <person name="Su S."/>
            <person name="Zhang W."/>
            <person name="Lin M."/>
        </authorList>
    </citation>
    <scope>NUCLEOTIDE SEQUENCE [LARGE SCALE GENOMIC DNA]</scope>
    <source>
        <strain evidence="3">ACCC05744</strain>
    </source>
</reference>
<dbReference type="PANTHER" id="PTHR43179:SF10">
    <property type="entry name" value="GLYCOSYL TRANSFERASE"/>
    <property type="match status" value="1"/>
</dbReference>
<dbReference type="OrthoDB" id="9771846at2"/>